<evidence type="ECO:0000256" key="2">
    <source>
        <dbReference type="ARBA" id="ARBA00022771"/>
    </source>
</evidence>
<keyword evidence="1" id="KW-0479">Metal-binding</keyword>
<dbReference type="InterPro" id="IPR001841">
    <property type="entry name" value="Znf_RING"/>
</dbReference>
<name>A0ABD2QH30_9PLAT</name>
<accession>A0ABD2QH30</accession>
<proteinExistence type="predicted"/>
<gene>
    <name evidence="7" type="primary">ZSWIM2</name>
    <name evidence="7" type="ORF">Ciccas_002506</name>
</gene>
<dbReference type="PROSITE" id="PS50966">
    <property type="entry name" value="ZF_SWIM"/>
    <property type="match status" value="1"/>
</dbReference>
<feature type="domain" description="RING-type" evidence="5">
    <location>
        <begin position="339"/>
        <end position="381"/>
    </location>
</feature>
<dbReference type="InterPro" id="IPR011016">
    <property type="entry name" value="Znf_RING-CH"/>
</dbReference>
<keyword evidence="8" id="KW-1185">Reference proteome</keyword>
<sequence>MKKFRRLIPEIVVQRQSQAERSEFYLIRTIGPTGFLLKDGAKSVKTFLGEEHSCECENFKNDKDLCQHICWILLKRFKLNKNDPISWQSGLVKRDIDELMTKTISSPLLEVTDSQSGNPNIETEEIRSNFQRKIESNDVCPICQEYFYAPIHRRPLVTYCKYGCGKSVHIKCIKVWMEHQQKKSSTSSDSQKNLSCPMCRGDFNEVKHLKEEFQKEKVDANTKIPTATRTGSEIFLQKYKAPIINHPHECSVCHKMVQGKLYQEIEDKRFFCWTCFKDSVEKLNFQCFEKPNDKPYKVGHIIFKSKDSPAPVLCQKSDILSARLHETVYSRIKSKSWQCRGCLMNFQAEDIVMRLPNCGHVFHSQCIRSYLLNISATCPIDGVAVAQLPKLDNNMNPTTTTQAQKLGLEVIGSSKIQFSSKKQDLPNSKSNKISDNLDSLSGITLHVTRLLKPQL</sequence>
<evidence type="ECO:0000313" key="8">
    <source>
        <dbReference type="Proteomes" id="UP001626550"/>
    </source>
</evidence>
<evidence type="ECO:0000259" key="5">
    <source>
        <dbReference type="PROSITE" id="PS50089"/>
    </source>
</evidence>
<dbReference type="SMART" id="SM00184">
    <property type="entry name" value="RING"/>
    <property type="match status" value="2"/>
</dbReference>
<protein>
    <submittedName>
        <fullName evidence="7">E3 ubiquitin-protein ligase Zswim2</fullName>
    </submittedName>
</protein>
<dbReference type="PROSITE" id="PS50089">
    <property type="entry name" value="ZF_RING_2"/>
    <property type="match status" value="2"/>
</dbReference>
<dbReference type="Pfam" id="PF04434">
    <property type="entry name" value="SWIM"/>
    <property type="match status" value="1"/>
</dbReference>
<dbReference type="Gene3D" id="3.30.40.10">
    <property type="entry name" value="Zinc/RING finger domain, C3HC4 (zinc finger)"/>
    <property type="match status" value="2"/>
</dbReference>
<dbReference type="SUPFAM" id="SSF57850">
    <property type="entry name" value="RING/U-box"/>
    <property type="match status" value="2"/>
</dbReference>
<dbReference type="Pfam" id="PF13639">
    <property type="entry name" value="zf-RING_2"/>
    <property type="match status" value="1"/>
</dbReference>
<evidence type="ECO:0000256" key="3">
    <source>
        <dbReference type="ARBA" id="ARBA00022833"/>
    </source>
</evidence>
<comment type="caution">
    <text evidence="7">The sequence shown here is derived from an EMBL/GenBank/DDBJ whole genome shotgun (WGS) entry which is preliminary data.</text>
</comment>
<keyword evidence="2 4" id="KW-0863">Zinc-finger</keyword>
<feature type="domain" description="RING-type" evidence="5">
    <location>
        <begin position="140"/>
        <end position="200"/>
    </location>
</feature>
<dbReference type="PANTHER" id="PTHR21540:SF3">
    <property type="entry name" value="E3 UBIQUITIN-PROTEIN LIGASE ZSWIM2"/>
    <property type="match status" value="1"/>
</dbReference>
<organism evidence="7 8">
    <name type="scientific">Cichlidogyrus casuarinus</name>
    <dbReference type="NCBI Taxonomy" id="1844966"/>
    <lineage>
        <taxon>Eukaryota</taxon>
        <taxon>Metazoa</taxon>
        <taxon>Spiralia</taxon>
        <taxon>Lophotrochozoa</taxon>
        <taxon>Platyhelminthes</taxon>
        <taxon>Monogenea</taxon>
        <taxon>Monopisthocotylea</taxon>
        <taxon>Dactylogyridea</taxon>
        <taxon>Ancyrocephalidae</taxon>
        <taxon>Cichlidogyrus</taxon>
    </lineage>
</organism>
<dbReference type="InterPro" id="IPR007527">
    <property type="entry name" value="Znf_SWIM"/>
</dbReference>
<dbReference type="AlphaFoldDB" id="A0ABD2QH30"/>
<evidence type="ECO:0000256" key="4">
    <source>
        <dbReference type="PROSITE-ProRule" id="PRU00175"/>
    </source>
</evidence>
<keyword evidence="3" id="KW-0862">Zinc</keyword>
<feature type="domain" description="SWIM-type" evidence="6">
    <location>
        <begin position="44"/>
        <end position="77"/>
    </location>
</feature>
<dbReference type="SMART" id="SM00744">
    <property type="entry name" value="RINGv"/>
    <property type="match status" value="1"/>
</dbReference>
<evidence type="ECO:0000259" key="6">
    <source>
        <dbReference type="PROSITE" id="PS50966"/>
    </source>
</evidence>
<evidence type="ECO:0000256" key="1">
    <source>
        <dbReference type="ARBA" id="ARBA00022723"/>
    </source>
</evidence>
<dbReference type="PANTHER" id="PTHR21540">
    <property type="entry name" value="RING FINGER AND SWIM DOMAIN-CONTAINING PROTEIN 2"/>
    <property type="match status" value="1"/>
</dbReference>
<dbReference type="InterPro" id="IPR013083">
    <property type="entry name" value="Znf_RING/FYVE/PHD"/>
</dbReference>
<reference evidence="7 8" key="1">
    <citation type="submission" date="2024-11" db="EMBL/GenBank/DDBJ databases">
        <title>Adaptive evolution of stress response genes in parasites aligns with host niche diversity.</title>
        <authorList>
            <person name="Hahn C."/>
            <person name="Resl P."/>
        </authorList>
    </citation>
    <scope>NUCLEOTIDE SEQUENCE [LARGE SCALE GENOMIC DNA]</scope>
    <source>
        <strain evidence="7">EGGRZ-B1_66</strain>
        <tissue evidence="7">Body</tissue>
    </source>
</reference>
<evidence type="ECO:0000313" key="7">
    <source>
        <dbReference type="EMBL" id="KAL3318834.1"/>
    </source>
</evidence>
<dbReference type="GO" id="GO:0008270">
    <property type="term" value="F:zinc ion binding"/>
    <property type="evidence" value="ECO:0007669"/>
    <property type="project" value="UniProtKB-KW"/>
</dbReference>
<dbReference type="EMBL" id="JBJKFK010000198">
    <property type="protein sequence ID" value="KAL3318834.1"/>
    <property type="molecule type" value="Genomic_DNA"/>
</dbReference>
<dbReference type="InterPro" id="IPR039903">
    <property type="entry name" value="Zswim2"/>
</dbReference>
<dbReference type="Proteomes" id="UP001626550">
    <property type="component" value="Unassembled WGS sequence"/>
</dbReference>